<organism evidence="2 3">
    <name type="scientific">Endobacterium cereale</name>
    <dbReference type="NCBI Taxonomy" id="2663029"/>
    <lineage>
        <taxon>Bacteria</taxon>
        <taxon>Pseudomonadati</taxon>
        <taxon>Pseudomonadota</taxon>
        <taxon>Alphaproteobacteria</taxon>
        <taxon>Hyphomicrobiales</taxon>
        <taxon>Rhizobiaceae</taxon>
        <taxon>Endobacterium</taxon>
    </lineage>
</organism>
<accession>A0A6A8ABN6</accession>
<evidence type="ECO:0000313" key="3">
    <source>
        <dbReference type="Proteomes" id="UP000435138"/>
    </source>
</evidence>
<reference evidence="2 3" key="1">
    <citation type="submission" date="2019-11" db="EMBL/GenBank/DDBJ databases">
        <title>Genome analysis of Rhizobacterium cereale a novel genus and species isolated from maize roots in North Spain.</title>
        <authorList>
            <person name="Menendez E."/>
            <person name="Flores-Felix J.D."/>
            <person name="Ramirez-Bahena M.-H."/>
            <person name="Igual J.M."/>
            <person name="Garcia-Fraile P."/>
            <person name="Peix A."/>
            <person name="Velazquez E."/>
        </authorList>
    </citation>
    <scope>NUCLEOTIDE SEQUENCE [LARGE SCALE GENOMIC DNA]</scope>
    <source>
        <strain evidence="2 3">RZME27</strain>
    </source>
</reference>
<gene>
    <name evidence="2" type="ORF">GAO09_11240</name>
</gene>
<dbReference type="AlphaFoldDB" id="A0A6A8ABN6"/>
<feature type="domain" description="DUF6894" evidence="1">
    <location>
        <begin position="3"/>
        <end position="71"/>
    </location>
</feature>
<evidence type="ECO:0000313" key="2">
    <source>
        <dbReference type="EMBL" id="MQY46616.1"/>
    </source>
</evidence>
<sequence length="87" mass="9460">MPRYFFHLHDGQDLPDLIGSDHPDVAGARAEAVESIAERLRGRLLEGSDVSAWIINVTDELGITVLILSFAATVHIVTPMASHAEEP</sequence>
<comment type="caution">
    <text evidence="2">The sequence shown here is derived from an EMBL/GenBank/DDBJ whole genome shotgun (WGS) entry which is preliminary data.</text>
</comment>
<dbReference type="EMBL" id="WIXI01000041">
    <property type="protein sequence ID" value="MQY46616.1"/>
    <property type="molecule type" value="Genomic_DNA"/>
</dbReference>
<name>A0A6A8ABN6_9HYPH</name>
<dbReference type="RefSeq" id="WP_153354104.1">
    <property type="nucleotide sequence ID" value="NZ_JAYKOO010000014.1"/>
</dbReference>
<dbReference type="InterPro" id="IPR054189">
    <property type="entry name" value="DUF6894"/>
</dbReference>
<dbReference type="Proteomes" id="UP000435138">
    <property type="component" value="Unassembled WGS sequence"/>
</dbReference>
<protein>
    <recommendedName>
        <fullName evidence="1">DUF6894 domain-containing protein</fullName>
    </recommendedName>
</protein>
<proteinExistence type="predicted"/>
<dbReference type="Pfam" id="PF21834">
    <property type="entry name" value="DUF6894"/>
    <property type="match status" value="1"/>
</dbReference>
<evidence type="ECO:0000259" key="1">
    <source>
        <dbReference type="Pfam" id="PF21834"/>
    </source>
</evidence>
<keyword evidence="3" id="KW-1185">Reference proteome</keyword>